<dbReference type="PANTHER" id="PTHR42836:SF1">
    <property type="entry name" value="7-CARBOXY-7-DEAZAGUANINE SYNTHASE"/>
    <property type="match status" value="1"/>
</dbReference>
<feature type="domain" description="Radical SAM core" evidence="8">
    <location>
        <begin position="16"/>
        <end position="178"/>
    </location>
</feature>
<keyword evidence="2" id="KW-0949">S-adenosyl-L-methionine</keyword>
<evidence type="ECO:0000256" key="2">
    <source>
        <dbReference type="ARBA" id="ARBA00022691"/>
    </source>
</evidence>
<feature type="non-terminal residue" evidence="9">
    <location>
        <position position="1"/>
    </location>
</feature>
<dbReference type="CDD" id="cd01335">
    <property type="entry name" value="Radical_SAM"/>
    <property type="match status" value="1"/>
</dbReference>
<dbReference type="GO" id="GO:0046872">
    <property type="term" value="F:metal ion binding"/>
    <property type="evidence" value="ECO:0007669"/>
    <property type="project" value="UniProtKB-KW"/>
</dbReference>
<name>A0A382HSI8_9ZZZZ</name>
<proteinExistence type="inferred from homology"/>
<dbReference type="PANTHER" id="PTHR42836">
    <property type="entry name" value="7-CARBOXY-7-DEAZAGUANINE SYNTHASE"/>
    <property type="match status" value="1"/>
</dbReference>
<keyword evidence="5" id="KW-0408">Iron</keyword>
<evidence type="ECO:0000256" key="7">
    <source>
        <dbReference type="ARBA" id="ARBA00023239"/>
    </source>
</evidence>
<dbReference type="PROSITE" id="PS51918">
    <property type="entry name" value="RADICAL_SAM"/>
    <property type="match status" value="1"/>
</dbReference>
<evidence type="ECO:0000256" key="4">
    <source>
        <dbReference type="ARBA" id="ARBA00022842"/>
    </source>
</evidence>
<dbReference type="GO" id="GO:0016829">
    <property type="term" value="F:lyase activity"/>
    <property type="evidence" value="ECO:0007669"/>
    <property type="project" value="UniProtKB-KW"/>
</dbReference>
<dbReference type="EMBL" id="UINC01063037">
    <property type="protein sequence ID" value="SVB90230.1"/>
    <property type="molecule type" value="Genomic_DNA"/>
</dbReference>
<dbReference type="PIRSF" id="PIRSF000370">
    <property type="entry name" value="QueE"/>
    <property type="match status" value="1"/>
</dbReference>
<dbReference type="InterPro" id="IPR013785">
    <property type="entry name" value="Aldolase_TIM"/>
</dbReference>
<dbReference type="AlphaFoldDB" id="A0A382HSI8"/>
<dbReference type="InterPro" id="IPR058240">
    <property type="entry name" value="rSAM_sf"/>
</dbReference>
<reference evidence="9" key="1">
    <citation type="submission" date="2018-05" db="EMBL/GenBank/DDBJ databases">
        <authorList>
            <person name="Lanie J.A."/>
            <person name="Ng W.-L."/>
            <person name="Kazmierczak K.M."/>
            <person name="Andrzejewski T.M."/>
            <person name="Davidsen T.M."/>
            <person name="Wayne K.J."/>
            <person name="Tettelin H."/>
            <person name="Glass J.I."/>
            <person name="Rusch D."/>
            <person name="Podicherti R."/>
            <person name="Tsui H.-C.T."/>
            <person name="Winkler M.E."/>
        </authorList>
    </citation>
    <scope>NUCLEOTIDE SEQUENCE</scope>
</reference>
<dbReference type="SFLD" id="SFLDS00029">
    <property type="entry name" value="Radical_SAM"/>
    <property type="match status" value="1"/>
</dbReference>
<evidence type="ECO:0000256" key="6">
    <source>
        <dbReference type="ARBA" id="ARBA00023014"/>
    </source>
</evidence>
<keyword evidence="4" id="KW-0460">Magnesium</keyword>
<keyword evidence="1" id="KW-0004">4Fe-4S</keyword>
<protein>
    <recommendedName>
        <fullName evidence="8">Radical SAM core domain-containing protein</fullName>
    </recommendedName>
</protein>
<evidence type="ECO:0000256" key="5">
    <source>
        <dbReference type="ARBA" id="ARBA00023004"/>
    </source>
</evidence>
<dbReference type="InterPro" id="IPR024924">
    <property type="entry name" value="7-CO-7-deazaguanine_synth-like"/>
</dbReference>
<keyword evidence="6" id="KW-0411">Iron-sulfur</keyword>
<evidence type="ECO:0000259" key="8">
    <source>
        <dbReference type="PROSITE" id="PS51918"/>
    </source>
</evidence>
<keyword evidence="7" id="KW-0456">Lyase</keyword>
<dbReference type="GO" id="GO:0051539">
    <property type="term" value="F:4 iron, 4 sulfur cluster binding"/>
    <property type="evidence" value="ECO:0007669"/>
    <property type="project" value="UniProtKB-KW"/>
</dbReference>
<gene>
    <name evidence="9" type="ORF">METZ01_LOCUS243084</name>
</gene>
<sequence>VLIYEIFQTLQGEGKYAGHPCIFVRTSGCNLRCTWCDTPHTSWRPQGTQRSVGEIMAQTQQWQDVEHAVISGGEPMLQPDLDELVDALRDRGHFVTIESAGTLFSESVRPDFFSLSPKLAHARPDEESAQRLHDCNNDYAPLHQFVAASSDLQVKFVVQGEQDLLQIEQLIEQYQLPR</sequence>
<evidence type="ECO:0000256" key="3">
    <source>
        <dbReference type="ARBA" id="ARBA00022723"/>
    </source>
</evidence>
<dbReference type="Pfam" id="PF04055">
    <property type="entry name" value="Radical_SAM"/>
    <property type="match status" value="1"/>
</dbReference>
<keyword evidence="3" id="KW-0479">Metal-binding</keyword>
<dbReference type="SUPFAM" id="SSF102114">
    <property type="entry name" value="Radical SAM enzymes"/>
    <property type="match status" value="1"/>
</dbReference>
<dbReference type="HAMAP" id="MF_00917">
    <property type="entry name" value="QueE"/>
    <property type="match status" value="1"/>
</dbReference>
<organism evidence="9">
    <name type="scientific">marine metagenome</name>
    <dbReference type="NCBI Taxonomy" id="408172"/>
    <lineage>
        <taxon>unclassified sequences</taxon>
        <taxon>metagenomes</taxon>
        <taxon>ecological metagenomes</taxon>
    </lineage>
</organism>
<evidence type="ECO:0000313" key="9">
    <source>
        <dbReference type="EMBL" id="SVB90230.1"/>
    </source>
</evidence>
<dbReference type="InterPro" id="IPR007197">
    <property type="entry name" value="rSAM"/>
</dbReference>
<accession>A0A382HSI8</accession>
<dbReference type="Gene3D" id="3.20.20.70">
    <property type="entry name" value="Aldolase class I"/>
    <property type="match status" value="1"/>
</dbReference>
<evidence type="ECO:0000256" key="1">
    <source>
        <dbReference type="ARBA" id="ARBA00022485"/>
    </source>
</evidence>
<feature type="non-terminal residue" evidence="9">
    <location>
        <position position="178"/>
    </location>
</feature>